<evidence type="ECO:0000313" key="1">
    <source>
        <dbReference type="EMBL" id="CUS56601.1"/>
    </source>
</evidence>
<dbReference type="PANTHER" id="PTHR33383">
    <property type="entry name" value="MEMBRANE PROTEIN INSERTION EFFICIENCY FACTOR-RELATED"/>
    <property type="match status" value="1"/>
</dbReference>
<gene>
    <name evidence="1" type="ORF">MGWOODY_Hyp2496</name>
</gene>
<accession>A0A160TZQ3</accession>
<organism evidence="1">
    <name type="scientific">hydrothermal vent metagenome</name>
    <dbReference type="NCBI Taxonomy" id="652676"/>
    <lineage>
        <taxon>unclassified sequences</taxon>
        <taxon>metagenomes</taxon>
        <taxon>ecological metagenomes</taxon>
    </lineage>
</organism>
<dbReference type="PANTHER" id="PTHR33383:SF1">
    <property type="entry name" value="MEMBRANE PROTEIN INSERTION EFFICIENCY FACTOR-RELATED"/>
    <property type="match status" value="1"/>
</dbReference>
<dbReference type="Pfam" id="PF01809">
    <property type="entry name" value="YidD"/>
    <property type="match status" value="1"/>
</dbReference>
<proteinExistence type="predicted"/>
<reference evidence="1" key="1">
    <citation type="submission" date="2015-10" db="EMBL/GenBank/DDBJ databases">
        <authorList>
            <person name="Gilbert D.G."/>
        </authorList>
    </citation>
    <scope>NUCLEOTIDE SEQUENCE</scope>
</reference>
<sequence length="115" mass="13196">MAGLRRRSANGLLWVYKHGPSQVFYAFGARCQHTPTCSEYGAECVARFGWWPGIWMALARFIRCRPGGSLGKDPVPETLPDVPVWQPWRYGEWSARKAMERIENRPSSCHMKPDE</sequence>
<name>A0A160TZQ3_9ZZZZ</name>
<protein>
    <submittedName>
        <fullName evidence="1">Protein YidD</fullName>
    </submittedName>
</protein>
<dbReference type="InterPro" id="IPR002696">
    <property type="entry name" value="Membr_insert_effic_factor_YidD"/>
</dbReference>
<dbReference type="SMART" id="SM01234">
    <property type="entry name" value="Haemolytic"/>
    <property type="match status" value="1"/>
</dbReference>
<dbReference type="EMBL" id="CZQD01000028">
    <property type="protein sequence ID" value="CUS56601.1"/>
    <property type="molecule type" value="Genomic_DNA"/>
</dbReference>
<dbReference type="NCBIfam" id="TIGR00278">
    <property type="entry name" value="membrane protein insertion efficiency factor YidD"/>
    <property type="match status" value="1"/>
</dbReference>
<dbReference type="AlphaFoldDB" id="A0A160TZQ3"/>